<dbReference type="Pfam" id="PF03197">
    <property type="entry name" value="FRD2"/>
    <property type="match status" value="1"/>
</dbReference>
<name>M1HDL3_BPS16</name>
<accession>M1HDL3</accession>
<dbReference type="InterPro" id="IPR004885">
    <property type="entry name" value="FRD2"/>
</dbReference>
<keyword evidence="2" id="KW-1185">Reference proteome</keyword>
<dbReference type="KEGG" id="vg:14675477"/>
<dbReference type="EMBL" id="HQ331142">
    <property type="protein sequence ID" value="AGE48211.1"/>
    <property type="molecule type" value="Genomic_DNA"/>
</dbReference>
<dbReference type="RefSeq" id="YP_007501276.1">
    <property type="nucleotide sequence ID" value="NC_020416.1"/>
</dbReference>
<proteinExistence type="predicted"/>
<evidence type="ECO:0000313" key="1">
    <source>
        <dbReference type="EMBL" id="AGE48211.1"/>
    </source>
</evidence>
<reference evidence="1 2" key="1">
    <citation type="journal article" date="2013" name="Mol. Microbiol.">
        <title>Long tail fibres of the novel broad-host-range T-even bacteriophage S16 specifically recognize Salmonella OmpC.</title>
        <authorList>
            <person name="Marti R."/>
            <person name="Zurfluh K."/>
            <person name="Hagens S."/>
            <person name="Pianezzi J."/>
            <person name="Klumpp J."/>
            <person name="Loessner M.J."/>
        </authorList>
    </citation>
    <scope>NUCLEOTIDE SEQUENCE [LARGE SCALE GENOMIC DNA]</scope>
</reference>
<dbReference type="GeneID" id="14675477"/>
<organismHost>
    <name type="scientific">Salmonella enterica</name>
    <name type="common">Salmonella choleraesuis</name>
    <dbReference type="NCBI Taxonomy" id="28901"/>
</organismHost>
<dbReference type="Proteomes" id="UP000011284">
    <property type="component" value="Segment"/>
</dbReference>
<organism evidence="1 2">
    <name type="scientific">Salmonella phage S16</name>
    <name type="common">Salmonella phage vB_SenM-S16</name>
    <dbReference type="NCBI Taxonomy" id="1087482"/>
    <lineage>
        <taxon>Viruses</taxon>
        <taxon>Duplodnaviria</taxon>
        <taxon>Heunggongvirae</taxon>
        <taxon>Uroviricota</taxon>
        <taxon>Caudoviricetes</taxon>
        <taxon>Pantevenvirales</taxon>
        <taxon>Straboviridae</taxon>
        <taxon>Tevenvirinae</taxon>
        <taxon>Gelderlandvirus</taxon>
        <taxon>Gelderlandvirus s16</taxon>
    </lineage>
</organism>
<sequence length="124" mass="14072">MKMKIGKIYVLNPAAKKRFIADCPDDNALMVKRMAECGDSFKVLDMQMYGGECFVEKVEMKDGSILTSMCEKGEDYFELAEYEFKYFLEVDDSPVVDTQTIHMQVNQSNAAEAIALIKATFNIQ</sequence>
<evidence type="ECO:0000313" key="2">
    <source>
        <dbReference type="Proteomes" id="UP000011284"/>
    </source>
</evidence>
<protein>
    <submittedName>
        <fullName evidence="1">Uncharacterized protein</fullName>
    </submittedName>
</protein>
<dbReference type="OrthoDB" id="19975at10239"/>